<proteinExistence type="predicted"/>
<feature type="compositionally biased region" description="Acidic residues" evidence="1">
    <location>
        <begin position="16"/>
        <end position="26"/>
    </location>
</feature>
<accession>A0A0C3BGQ9</accession>
<dbReference type="AlphaFoldDB" id="A0A0C3BGQ9"/>
<dbReference type="InParanoid" id="A0A0C3BGQ9"/>
<gene>
    <name evidence="2" type="ORF">PILCRDRAFT_91595</name>
</gene>
<sequence>MHPSLGRSHIPFLPDDTGDPDNDNDTDPLPKHLTDLNPHSQFTRIKQYTFELERVQKVEQKEIARQEEQPPELSPLANRYRPHIASDTSAGPSAMDLHDSLAEHARNRSGSGRDVHSMKLRERRVAVDILLGDQGYYYAIIIARNGVIRMLGLERSLNPLRVMQNSSSASSLIVKCEVGQEGNERLLVPDRTPETIVDFEDIAVDTDEEEKEYGEVSDRPEGVNSAIISTAPKFPFGINRPPSTDLWTSNFSPYPTLRHMKRAAIASEAIPLLALSTNRSANTQLNWSTTIGTHSDEREYDHTRHFQYYTA</sequence>
<dbReference type="EMBL" id="KN833034">
    <property type="protein sequence ID" value="KIM76532.1"/>
    <property type="molecule type" value="Genomic_DNA"/>
</dbReference>
<evidence type="ECO:0000256" key="1">
    <source>
        <dbReference type="SAM" id="MobiDB-lite"/>
    </source>
</evidence>
<organism evidence="2 3">
    <name type="scientific">Piloderma croceum (strain F 1598)</name>
    <dbReference type="NCBI Taxonomy" id="765440"/>
    <lineage>
        <taxon>Eukaryota</taxon>
        <taxon>Fungi</taxon>
        <taxon>Dikarya</taxon>
        <taxon>Basidiomycota</taxon>
        <taxon>Agaricomycotina</taxon>
        <taxon>Agaricomycetes</taxon>
        <taxon>Agaricomycetidae</taxon>
        <taxon>Atheliales</taxon>
        <taxon>Atheliaceae</taxon>
        <taxon>Piloderma</taxon>
    </lineage>
</organism>
<protein>
    <submittedName>
        <fullName evidence="2">Uncharacterized protein</fullName>
    </submittedName>
</protein>
<name>A0A0C3BGQ9_PILCF</name>
<dbReference type="HOGENOM" id="CLU_894625_0_0_1"/>
<reference evidence="2 3" key="1">
    <citation type="submission" date="2014-04" db="EMBL/GenBank/DDBJ databases">
        <authorList>
            <consortium name="DOE Joint Genome Institute"/>
            <person name="Kuo A."/>
            <person name="Tarkka M."/>
            <person name="Buscot F."/>
            <person name="Kohler A."/>
            <person name="Nagy L.G."/>
            <person name="Floudas D."/>
            <person name="Copeland A."/>
            <person name="Barry K.W."/>
            <person name="Cichocki N."/>
            <person name="Veneault-Fourrey C."/>
            <person name="LaButti K."/>
            <person name="Lindquist E.A."/>
            <person name="Lipzen A."/>
            <person name="Lundell T."/>
            <person name="Morin E."/>
            <person name="Murat C."/>
            <person name="Sun H."/>
            <person name="Tunlid A."/>
            <person name="Henrissat B."/>
            <person name="Grigoriev I.V."/>
            <person name="Hibbett D.S."/>
            <person name="Martin F."/>
            <person name="Nordberg H.P."/>
            <person name="Cantor M.N."/>
            <person name="Hua S.X."/>
        </authorList>
    </citation>
    <scope>NUCLEOTIDE SEQUENCE [LARGE SCALE GENOMIC DNA]</scope>
    <source>
        <strain evidence="2 3">F 1598</strain>
    </source>
</reference>
<feature type="region of interest" description="Disordered" evidence="1">
    <location>
        <begin position="1"/>
        <end position="38"/>
    </location>
</feature>
<keyword evidence="3" id="KW-1185">Reference proteome</keyword>
<evidence type="ECO:0000313" key="2">
    <source>
        <dbReference type="EMBL" id="KIM76532.1"/>
    </source>
</evidence>
<reference evidence="3" key="2">
    <citation type="submission" date="2015-01" db="EMBL/GenBank/DDBJ databases">
        <title>Evolutionary Origins and Diversification of the Mycorrhizal Mutualists.</title>
        <authorList>
            <consortium name="DOE Joint Genome Institute"/>
            <consortium name="Mycorrhizal Genomics Consortium"/>
            <person name="Kohler A."/>
            <person name="Kuo A."/>
            <person name="Nagy L.G."/>
            <person name="Floudas D."/>
            <person name="Copeland A."/>
            <person name="Barry K.W."/>
            <person name="Cichocki N."/>
            <person name="Veneault-Fourrey C."/>
            <person name="LaButti K."/>
            <person name="Lindquist E.A."/>
            <person name="Lipzen A."/>
            <person name="Lundell T."/>
            <person name="Morin E."/>
            <person name="Murat C."/>
            <person name="Riley R."/>
            <person name="Ohm R."/>
            <person name="Sun H."/>
            <person name="Tunlid A."/>
            <person name="Henrissat B."/>
            <person name="Grigoriev I.V."/>
            <person name="Hibbett D.S."/>
            <person name="Martin F."/>
        </authorList>
    </citation>
    <scope>NUCLEOTIDE SEQUENCE [LARGE SCALE GENOMIC DNA]</scope>
    <source>
        <strain evidence="3">F 1598</strain>
    </source>
</reference>
<evidence type="ECO:0000313" key="3">
    <source>
        <dbReference type="Proteomes" id="UP000054166"/>
    </source>
</evidence>
<dbReference type="Proteomes" id="UP000054166">
    <property type="component" value="Unassembled WGS sequence"/>
</dbReference>